<comment type="caution">
    <text evidence="7">The sequence shown here is derived from an EMBL/GenBank/DDBJ whole genome shotgun (WGS) entry which is preliminary data.</text>
</comment>
<dbReference type="Proteomes" id="UP000295606">
    <property type="component" value="Unassembled WGS sequence"/>
</dbReference>
<dbReference type="SUPFAM" id="SSF55073">
    <property type="entry name" value="Nucleotide cyclase"/>
    <property type="match status" value="1"/>
</dbReference>
<keyword evidence="4" id="KW-0175">Coiled coil</keyword>
<evidence type="ECO:0000259" key="6">
    <source>
        <dbReference type="PROSITE" id="PS50887"/>
    </source>
</evidence>
<evidence type="ECO:0000256" key="2">
    <source>
        <dbReference type="ARBA" id="ARBA00034247"/>
    </source>
</evidence>
<evidence type="ECO:0000256" key="4">
    <source>
        <dbReference type="SAM" id="Coils"/>
    </source>
</evidence>
<dbReference type="FunFam" id="3.30.70.270:FF:000001">
    <property type="entry name" value="Diguanylate cyclase domain protein"/>
    <property type="match status" value="1"/>
</dbReference>
<dbReference type="GO" id="GO:0005886">
    <property type="term" value="C:plasma membrane"/>
    <property type="evidence" value="ECO:0007669"/>
    <property type="project" value="TreeGrafter"/>
</dbReference>
<name>A0A4R5L7T7_9BURK</name>
<dbReference type="GO" id="GO:1902201">
    <property type="term" value="P:negative regulation of bacterial-type flagellum-dependent cell motility"/>
    <property type="evidence" value="ECO:0007669"/>
    <property type="project" value="TreeGrafter"/>
</dbReference>
<dbReference type="NCBIfam" id="TIGR00254">
    <property type="entry name" value="GGDEF"/>
    <property type="match status" value="1"/>
</dbReference>
<dbReference type="InterPro" id="IPR043128">
    <property type="entry name" value="Rev_trsase/Diguanyl_cyclase"/>
</dbReference>
<dbReference type="AlphaFoldDB" id="A0A4R5L7T7"/>
<feature type="modified residue" description="4-aspartylphosphate" evidence="3">
    <location>
        <position position="110"/>
    </location>
</feature>
<evidence type="ECO:0000256" key="1">
    <source>
        <dbReference type="ARBA" id="ARBA00012528"/>
    </source>
</evidence>
<protein>
    <recommendedName>
        <fullName evidence="1">diguanylate cyclase</fullName>
        <ecNumber evidence="1">2.7.7.65</ecNumber>
    </recommendedName>
</protein>
<dbReference type="Pfam" id="PF00990">
    <property type="entry name" value="GGDEF"/>
    <property type="match status" value="1"/>
</dbReference>
<dbReference type="InterPro" id="IPR001789">
    <property type="entry name" value="Sig_transdc_resp-reg_receiver"/>
</dbReference>
<dbReference type="EC" id="2.7.7.65" evidence="1"/>
<accession>A0A4R5L7T7</accession>
<reference evidence="7 8" key="1">
    <citation type="submission" date="2019-03" db="EMBL/GenBank/DDBJ databases">
        <title>Paraburkholderia sp. isolated from native Mimosa gymnas in Guartela State Park, Brazil.</title>
        <authorList>
            <person name="Paulitsch F."/>
            <person name="Hungria M."/>
            <person name="Delamuta J.R.M."/>
            <person name="Ribeiro R.A."/>
            <person name="Dall'Agnol R."/>
            <person name="Silva J.S.B."/>
        </authorList>
    </citation>
    <scope>NUCLEOTIDE SEQUENCE [LARGE SCALE GENOMIC DNA]</scope>
    <source>
        <strain evidence="7 8">CNPSo 3008</strain>
    </source>
</reference>
<dbReference type="InterPro" id="IPR011006">
    <property type="entry name" value="CheY-like_superfamily"/>
</dbReference>
<dbReference type="InterPro" id="IPR000160">
    <property type="entry name" value="GGDEF_dom"/>
</dbReference>
<dbReference type="CDD" id="cd01949">
    <property type="entry name" value="GGDEF"/>
    <property type="match status" value="1"/>
</dbReference>
<dbReference type="Pfam" id="PF00072">
    <property type="entry name" value="Response_reg"/>
    <property type="match status" value="1"/>
</dbReference>
<evidence type="ECO:0000313" key="8">
    <source>
        <dbReference type="Proteomes" id="UP000295606"/>
    </source>
</evidence>
<keyword evidence="3" id="KW-0597">Phosphoprotein</keyword>
<dbReference type="PANTHER" id="PTHR45138:SF9">
    <property type="entry name" value="DIGUANYLATE CYCLASE DGCM-RELATED"/>
    <property type="match status" value="1"/>
</dbReference>
<dbReference type="SMART" id="SM00448">
    <property type="entry name" value="REC"/>
    <property type="match status" value="1"/>
</dbReference>
<feature type="domain" description="GGDEF" evidence="6">
    <location>
        <begin position="241"/>
        <end position="378"/>
    </location>
</feature>
<dbReference type="Gene3D" id="3.30.70.270">
    <property type="match status" value="1"/>
</dbReference>
<comment type="catalytic activity">
    <reaction evidence="2">
        <text>2 GTP = 3',3'-c-di-GMP + 2 diphosphate</text>
        <dbReference type="Rhea" id="RHEA:24898"/>
        <dbReference type="ChEBI" id="CHEBI:33019"/>
        <dbReference type="ChEBI" id="CHEBI:37565"/>
        <dbReference type="ChEBI" id="CHEBI:58805"/>
        <dbReference type="EC" id="2.7.7.65"/>
    </reaction>
</comment>
<evidence type="ECO:0000259" key="5">
    <source>
        <dbReference type="PROSITE" id="PS50110"/>
    </source>
</evidence>
<dbReference type="PROSITE" id="PS50110">
    <property type="entry name" value="RESPONSE_REGULATORY"/>
    <property type="match status" value="1"/>
</dbReference>
<dbReference type="InterPro" id="IPR050469">
    <property type="entry name" value="Diguanylate_Cyclase"/>
</dbReference>
<dbReference type="PANTHER" id="PTHR45138">
    <property type="entry name" value="REGULATORY COMPONENTS OF SENSORY TRANSDUCTION SYSTEM"/>
    <property type="match status" value="1"/>
</dbReference>
<gene>
    <name evidence="7" type="ORF">E1N52_31615</name>
</gene>
<proteinExistence type="predicted"/>
<dbReference type="GO" id="GO:0000160">
    <property type="term" value="P:phosphorelay signal transduction system"/>
    <property type="evidence" value="ECO:0007669"/>
    <property type="project" value="InterPro"/>
</dbReference>
<sequence>MTEKSNLPTSANVADSIGPDVGLDAALDPSSADDASLAVALEAVRSALEQTLPAADMPMMVLLVDDQAIVAEAVRRALASEREIDFHYCAHPDQAVRTAEEVRPTVILQDLVMPGTDGLTLVRAYRGNEATRDVPIIVLSTKEEPAIKSAAFASGANDYLVKLPDSVELIARVKYHSRSYVNMLQRDEAYRALRRSQQELLRANLELRRLTHSDGLTGLSNRRYLDEFLSAEWKRAERERTEVSLLMIDVDYFKPYNDTYGHVAGDNVLRSVATTIRREIRQPRDLVARFGGEEFAVVLPGTGSAGARLLAEKMRRDVAALALPHVGSAVSEHLTISIGVATLTPAPGLAETALIEEADAALYRAKRDGRNRVAFSTHVSGRS</sequence>
<dbReference type="GO" id="GO:0052621">
    <property type="term" value="F:diguanylate cyclase activity"/>
    <property type="evidence" value="ECO:0007669"/>
    <property type="project" value="UniProtKB-EC"/>
</dbReference>
<evidence type="ECO:0000313" key="7">
    <source>
        <dbReference type="EMBL" id="TDG04076.1"/>
    </source>
</evidence>
<feature type="coiled-coil region" evidence="4">
    <location>
        <begin position="186"/>
        <end position="213"/>
    </location>
</feature>
<dbReference type="GO" id="GO:0043709">
    <property type="term" value="P:cell adhesion involved in single-species biofilm formation"/>
    <property type="evidence" value="ECO:0007669"/>
    <property type="project" value="TreeGrafter"/>
</dbReference>
<dbReference type="OrthoDB" id="9813903at2"/>
<dbReference type="EMBL" id="SMOD01000032">
    <property type="protein sequence ID" value="TDG04076.1"/>
    <property type="molecule type" value="Genomic_DNA"/>
</dbReference>
<dbReference type="SMART" id="SM00267">
    <property type="entry name" value="GGDEF"/>
    <property type="match status" value="1"/>
</dbReference>
<feature type="domain" description="Response regulatory" evidence="5">
    <location>
        <begin position="60"/>
        <end position="177"/>
    </location>
</feature>
<dbReference type="Gene3D" id="3.40.50.2300">
    <property type="match status" value="1"/>
</dbReference>
<evidence type="ECO:0000256" key="3">
    <source>
        <dbReference type="PROSITE-ProRule" id="PRU00169"/>
    </source>
</evidence>
<organism evidence="7 8">
    <name type="scientific">Paraburkholderia guartelaensis</name>
    <dbReference type="NCBI Taxonomy" id="2546446"/>
    <lineage>
        <taxon>Bacteria</taxon>
        <taxon>Pseudomonadati</taxon>
        <taxon>Pseudomonadota</taxon>
        <taxon>Betaproteobacteria</taxon>
        <taxon>Burkholderiales</taxon>
        <taxon>Burkholderiaceae</taxon>
        <taxon>Paraburkholderia</taxon>
    </lineage>
</organism>
<dbReference type="SUPFAM" id="SSF52172">
    <property type="entry name" value="CheY-like"/>
    <property type="match status" value="1"/>
</dbReference>
<dbReference type="InterPro" id="IPR029787">
    <property type="entry name" value="Nucleotide_cyclase"/>
</dbReference>
<dbReference type="PROSITE" id="PS50887">
    <property type="entry name" value="GGDEF"/>
    <property type="match status" value="1"/>
</dbReference>